<dbReference type="Gene3D" id="1.25.40.10">
    <property type="entry name" value="Tetratricopeptide repeat domain"/>
    <property type="match status" value="2"/>
</dbReference>
<comment type="caution">
    <text evidence="8">The sequence shown here is derived from an EMBL/GenBank/DDBJ whole genome shotgun (WGS) entry which is preliminary data.</text>
</comment>
<dbReference type="InterPro" id="IPR011990">
    <property type="entry name" value="TPR-like_helical_dom_sf"/>
</dbReference>
<sequence>MRFDLLGPLRIQVDGEPVSVQSPKLRALLAVLLFNPGRPVALGTIQRVLWGEAPPPSATASLHNHVTRLRRLLGAAGSARVSTVRAGYQIRVYDGELDTVAFTEQARGVGKARADGDWALVLRLASDALALWRAVPLSDAPIEALQPYVRQLVEVHVEVLEARFEAALAREEGDGLVSALRQAVDQYPLREAFHVQLMEALFRAGGRAEALEVFQALRRTLVDRLGIEPSARAQRTQQRILAAEGRGGSARAEPTLRAEPTSRSEPTLIPPTSPTSREAAPDIADAMPIPRTPGPDSGDGSLPPTESQLSEPPPRQLPAAPRFFVGRDAETAELFGARTSGDTVLAVVGPGGIGKTALALAWSHRIVEDFPDGQLYVDLHGFSAGGGPVAPADVLAGFLHALGVSSGRIPADFASRAALYRTHTAEKRMLVVLDNAAGSAQVKDLLPGGASCLTVVTSRSRLADLVATGGARPVRLGPLGDDEAVGLFRRRLGADRVADEYQQFKAVAEACAGLPLALAIVAARLSLEPDLATAGLVARLSDARTRLAALDLAESATGLREAFSWSQRLLGPTTARLFAALGLHPAPSISPQAAACLADLSPEAAGRAVHELVSAHLATPTPEGRIQLHDLIHLYAAESADSELSPTERNDIRRRMFDHYTGSAAAADRMINPTRPVVAFPRRERYAPAMGFSDAMDAAAWLAREREVLLAISSLSAEADCPETTWRLSWSLTVFLDRRADWQAQIGLQGRALHAAWKLGRADLQARTYGDIATACWRLGRFEAALGHLARAHDLWLGLDDRAGLAWVERIRSLVHESRAAYPEALEHSLAALGHARAAEDVAGEAMALAAAAWCHACCADYESALDLAAGAVAVHRRIGHGVGAAHALDTMGLASHRLGRHDDALTYYRQAASEFESAGEHYYLANTLVRTAEVHVVTGEADQASDCRAAARAIVDTLGVPDNDPLLRALRTPDPLRLELIQDAPALDQPDVAG</sequence>
<dbReference type="InterPro" id="IPR016032">
    <property type="entry name" value="Sig_transdc_resp-reg_C-effctor"/>
</dbReference>
<evidence type="ECO:0000256" key="4">
    <source>
        <dbReference type="ARBA" id="ARBA00023163"/>
    </source>
</evidence>
<dbReference type="SMART" id="SM01043">
    <property type="entry name" value="BTAD"/>
    <property type="match status" value="1"/>
</dbReference>
<dbReference type="RefSeq" id="WP_344656480.1">
    <property type="nucleotide sequence ID" value="NZ_BAAAQM010000007.1"/>
</dbReference>
<evidence type="ECO:0000259" key="7">
    <source>
        <dbReference type="PROSITE" id="PS51755"/>
    </source>
</evidence>
<dbReference type="PANTHER" id="PTHR35807:SF1">
    <property type="entry name" value="TRANSCRIPTIONAL REGULATOR REDD"/>
    <property type="match status" value="1"/>
</dbReference>
<comment type="similarity">
    <text evidence="1">Belongs to the AfsR/DnrI/RedD regulatory family.</text>
</comment>
<feature type="region of interest" description="Disordered" evidence="6">
    <location>
        <begin position="233"/>
        <end position="320"/>
    </location>
</feature>
<dbReference type="CDD" id="cd15831">
    <property type="entry name" value="BTAD"/>
    <property type="match status" value="1"/>
</dbReference>
<evidence type="ECO:0000256" key="2">
    <source>
        <dbReference type="ARBA" id="ARBA00023015"/>
    </source>
</evidence>
<dbReference type="PROSITE" id="PS51755">
    <property type="entry name" value="OMPR_PHOB"/>
    <property type="match status" value="1"/>
</dbReference>
<dbReference type="Gene3D" id="3.40.50.300">
    <property type="entry name" value="P-loop containing nucleotide triphosphate hydrolases"/>
    <property type="match status" value="1"/>
</dbReference>
<reference evidence="9" key="1">
    <citation type="journal article" date="2019" name="Int. J. Syst. Evol. Microbiol.">
        <title>The Global Catalogue of Microorganisms (GCM) 10K type strain sequencing project: providing services to taxonomists for standard genome sequencing and annotation.</title>
        <authorList>
            <consortium name="The Broad Institute Genomics Platform"/>
            <consortium name="The Broad Institute Genome Sequencing Center for Infectious Disease"/>
            <person name="Wu L."/>
            <person name="Ma J."/>
        </authorList>
    </citation>
    <scope>NUCLEOTIDE SEQUENCE [LARGE SCALE GENOMIC DNA]</scope>
    <source>
        <strain evidence="9">JCM 16013</strain>
    </source>
</reference>
<dbReference type="PANTHER" id="PTHR35807">
    <property type="entry name" value="TRANSCRIPTIONAL REGULATOR REDD-RELATED"/>
    <property type="match status" value="1"/>
</dbReference>
<feature type="DNA-binding region" description="OmpR/PhoB-type" evidence="5">
    <location>
        <begin position="1"/>
        <end position="92"/>
    </location>
</feature>
<keyword evidence="9" id="KW-1185">Reference proteome</keyword>
<dbReference type="InterPro" id="IPR027417">
    <property type="entry name" value="P-loop_NTPase"/>
</dbReference>
<feature type="compositionally biased region" description="Low complexity" evidence="6">
    <location>
        <begin position="281"/>
        <end position="304"/>
    </location>
</feature>
<dbReference type="Pfam" id="PF00486">
    <property type="entry name" value="Trans_reg_C"/>
    <property type="match status" value="1"/>
</dbReference>
<evidence type="ECO:0000313" key="8">
    <source>
        <dbReference type="EMBL" id="GAA1961727.1"/>
    </source>
</evidence>
<gene>
    <name evidence="8" type="ORF">GCM10009838_17980</name>
</gene>
<feature type="domain" description="OmpR/PhoB-type" evidence="7">
    <location>
        <begin position="1"/>
        <end position="92"/>
    </location>
</feature>
<dbReference type="SMART" id="SM00862">
    <property type="entry name" value="Trans_reg_C"/>
    <property type="match status" value="1"/>
</dbReference>
<evidence type="ECO:0000256" key="1">
    <source>
        <dbReference type="ARBA" id="ARBA00005820"/>
    </source>
</evidence>
<dbReference type="SUPFAM" id="SSF48452">
    <property type="entry name" value="TPR-like"/>
    <property type="match status" value="3"/>
</dbReference>
<dbReference type="InterPro" id="IPR051677">
    <property type="entry name" value="AfsR-DnrI-RedD_regulator"/>
</dbReference>
<dbReference type="EMBL" id="BAAAQM010000007">
    <property type="protein sequence ID" value="GAA1961727.1"/>
    <property type="molecule type" value="Genomic_DNA"/>
</dbReference>
<keyword evidence="4" id="KW-0804">Transcription</keyword>
<protein>
    <submittedName>
        <fullName evidence="8">BTAD domain-containing putative transcriptional regulator</fullName>
    </submittedName>
</protein>
<keyword evidence="3 5" id="KW-0238">DNA-binding</keyword>
<dbReference type="SUPFAM" id="SSF52540">
    <property type="entry name" value="P-loop containing nucleoside triphosphate hydrolases"/>
    <property type="match status" value="1"/>
</dbReference>
<evidence type="ECO:0000256" key="6">
    <source>
        <dbReference type="SAM" id="MobiDB-lite"/>
    </source>
</evidence>
<name>A0ABP5CE53_9ACTN</name>
<dbReference type="SMART" id="SM00028">
    <property type="entry name" value="TPR"/>
    <property type="match status" value="2"/>
</dbReference>
<proteinExistence type="inferred from homology"/>
<organism evidence="8 9">
    <name type="scientific">Catenulispora subtropica</name>
    <dbReference type="NCBI Taxonomy" id="450798"/>
    <lineage>
        <taxon>Bacteria</taxon>
        <taxon>Bacillati</taxon>
        <taxon>Actinomycetota</taxon>
        <taxon>Actinomycetes</taxon>
        <taxon>Catenulisporales</taxon>
        <taxon>Catenulisporaceae</taxon>
        <taxon>Catenulispora</taxon>
    </lineage>
</organism>
<keyword evidence="2" id="KW-0805">Transcription regulation</keyword>
<dbReference type="SUPFAM" id="SSF46894">
    <property type="entry name" value="C-terminal effector domain of the bipartite response regulators"/>
    <property type="match status" value="1"/>
</dbReference>
<dbReference type="PRINTS" id="PR00364">
    <property type="entry name" value="DISEASERSIST"/>
</dbReference>
<dbReference type="InterPro" id="IPR036388">
    <property type="entry name" value="WH-like_DNA-bd_sf"/>
</dbReference>
<accession>A0ABP5CE53</accession>
<dbReference type="Gene3D" id="1.10.10.10">
    <property type="entry name" value="Winged helix-like DNA-binding domain superfamily/Winged helix DNA-binding domain"/>
    <property type="match status" value="1"/>
</dbReference>
<dbReference type="Proteomes" id="UP001499854">
    <property type="component" value="Unassembled WGS sequence"/>
</dbReference>
<dbReference type="InterPro" id="IPR005158">
    <property type="entry name" value="BTAD"/>
</dbReference>
<evidence type="ECO:0000313" key="9">
    <source>
        <dbReference type="Proteomes" id="UP001499854"/>
    </source>
</evidence>
<dbReference type="InterPro" id="IPR019734">
    <property type="entry name" value="TPR_rpt"/>
</dbReference>
<evidence type="ECO:0000256" key="5">
    <source>
        <dbReference type="PROSITE-ProRule" id="PRU01091"/>
    </source>
</evidence>
<dbReference type="InterPro" id="IPR001867">
    <property type="entry name" value="OmpR/PhoB-type_DNA-bd"/>
</dbReference>
<dbReference type="Pfam" id="PF03704">
    <property type="entry name" value="BTAD"/>
    <property type="match status" value="1"/>
</dbReference>
<evidence type="ECO:0000256" key="3">
    <source>
        <dbReference type="ARBA" id="ARBA00023125"/>
    </source>
</evidence>